<feature type="repeat" description="TPR" evidence="4">
    <location>
        <begin position="956"/>
        <end position="989"/>
    </location>
</feature>
<dbReference type="InterPro" id="IPR035897">
    <property type="entry name" value="Toll_tir_struct_dom_sf"/>
</dbReference>
<dbReference type="PANTHER" id="PTHR45954">
    <property type="entry name" value="LD33695P"/>
    <property type="match status" value="1"/>
</dbReference>
<dbReference type="GO" id="GO:0005938">
    <property type="term" value="C:cell cortex"/>
    <property type="evidence" value="ECO:0007669"/>
    <property type="project" value="TreeGrafter"/>
</dbReference>
<feature type="region of interest" description="Disordered" evidence="5">
    <location>
        <begin position="674"/>
        <end position="700"/>
    </location>
</feature>
<dbReference type="InterPro" id="IPR027417">
    <property type="entry name" value="P-loop_NTPase"/>
</dbReference>
<dbReference type="PRINTS" id="PR00364">
    <property type="entry name" value="DISEASERSIST"/>
</dbReference>
<keyword evidence="8" id="KW-1185">Reference proteome</keyword>
<feature type="repeat" description="TPR" evidence="4">
    <location>
        <begin position="916"/>
        <end position="949"/>
    </location>
</feature>
<dbReference type="SMART" id="SM00028">
    <property type="entry name" value="TPR"/>
    <property type="match status" value="11"/>
</dbReference>
<dbReference type="Gene3D" id="3.40.50.300">
    <property type="entry name" value="P-loop containing nucleotide triphosphate hydrolases"/>
    <property type="match status" value="1"/>
</dbReference>
<evidence type="ECO:0000256" key="4">
    <source>
        <dbReference type="PROSITE-ProRule" id="PRU00339"/>
    </source>
</evidence>
<dbReference type="SUPFAM" id="SSF48452">
    <property type="entry name" value="TPR-like"/>
    <property type="match status" value="3"/>
</dbReference>
<dbReference type="Gene3D" id="1.25.40.10">
    <property type="entry name" value="Tetratricopeptide repeat domain"/>
    <property type="match status" value="4"/>
</dbReference>
<dbReference type="InterPro" id="IPR019734">
    <property type="entry name" value="TPR_rpt"/>
</dbReference>
<dbReference type="InterPro" id="IPR052386">
    <property type="entry name" value="GPSM"/>
</dbReference>
<reference evidence="8" key="1">
    <citation type="submission" date="2017-06" db="EMBL/GenBank/DDBJ databases">
        <title>Genome analysis of Fimbriiglobus ruber SP5, the first member of the order Planctomycetales with confirmed chitinolytic capability.</title>
        <authorList>
            <person name="Ravin N.V."/>
            <person name="Rakitin A.L."/>
            <person name="Ivanova A.A."/>
            <person name="Beletsky A.V."/>
            <person name="Kulichevskaya I.S."/>
            <person name="Mardanov A.V."/>
            <person name="Dedysh S.N."/>
        </authorList>
    </citation>
    <scope>NUCLEOTIDE SEQUENCE [LARGE SCALE GENOMIC DNA]</scope>
    <source>
        <strain evidence="8">SP5</strain>
    </source>
</reference>
<keyword evidence="4" id="KW-0802">TPR repeat</keyword>
<evidence type="ECO:0000256" key="5">
    <source>
        <dbReference type="SAM" id="MobiDB-lite"/>
    </source>
</evidence>
<dbReference type="Pfam" id="PF13424">
    <property type="entry name" value="TPR_12"/>
    <property type="match status" value="5"/>
</dbReference>
<dbReference type="SUPFAM" id="SSF52540">
    <property type="entry name" value="P-loop containing nucleoside triphosphate hydrolases"/>
    <property type="match status" value="1"/>
</dbReference>
<feature type="domain" description="TIR" evidence="6">
    <location>
        <begin position="2"/>
        <end position="138"/>
    </location>
</feature>
<evidence type="ECO:0000259" key="6">
    <source>
        <dbReference type="Pfam" id="PF13676"/>
    </source>
</evidence>
<organism evidence="7 8">
    <name type="scientific">Fimbriiglobus ruber</name>
    <dbReference type="NCBI Taxonomy" id="1908690"/>
    <lineage>
        <taxon>Bacteria</taxon>
        <taxon>Pseudomonadati</taxon>
        <taxon>Planctomycetota</taxon>
        <taxon>Planctomycetia</taxon>
        <taxon>Gemmatales</taxon>
        <taxon>Gemmataceae</taxon>
        <taxon>Fimbriiglobus</taxon>
    </lineage>
</organism>
<feature type="repeat" description="TPR" evidence="4">
    <location>
        <begin position="996"/>
        <end position="1029"/>
    </location>
</feature>
<feature type="repeat" description="TPR" evidence="4">
    <location>
        <begin position="598"/>
        <end position="631"/>
    </location>
</feature>
<dbReference type="OrthoDB" id="9767410at2"/>
<feature type="compositionally biased region" description="Polar residues" evidence="5">
    <location>
        <begin position="807"/>
        <end position="829"/>
    </location>
</feature>
<dbReference type="InterPro" id="IPR000157">
    <property type="entry name" value="TIR_dom"/>
</dbReference>
<feature type="repeat" description="TPR" evidence="4">
    <location>
        <begin position="638"/>
        <end position="671"/>
    </location>
</feature>
<dbReference type="PANTHER" id="PTHR45954:SF1">
    <property type="entry name" value="LD33695P"/>
    <property type="match status" value="1"/>
</dbReference>
<dbReference type="PROSITE" id="PS50005">
    <property type="entry name" value="TPR"/>
    <property type="match status" value="9"/>
</dbReference>
<keyword evidence="2" id="KW-0963">Cytoplasm</keyword>
<gene>
    <name evidence="7" type="ORF">FRUB_01401</name>
</gene>
<dbReference type="GO" id="GO:0001965">
    <property type="term" value="F:G-protein alpha-subunit binding"/>
    <property type="evidence" value="ECO:0007669"/>
    <property type="project" value="TreeGrafter"/>
</dbReference>
<feature type="repeat" description="TPR" evidence="4">
    <location>
        <begin position="757"/>
        <end position="790"/>
    </location>
</feature>
<dbReference type="AlphaFoldDB" id="A0A225DU73"/>
<comment type="caution">
    <text evidence="7">The sequence shown here is derived from an EMBL/GenBank/DDBJ whole genome shotgun (WGS) entry which is preliminary data.</text>
</comment>
<protein>
    <submittedName>
        <fullName evidence="7">High-affnity carbon uptake protein Hat/HatR</fullName>
    </submittedName>
</protein>
<feature type="region of interest" description="Disordered" evidence="5">
    <location>
        <begin position="795"/>
        <end position="879"/>
    </location>
</feature>
<name>A0A225DU73_9BACT</name>
<dbReference type="SUPFAM" id="SSF52200">
    <property type="entry name" value="Toll/Interleukin receptor TIR domain"/>
    <property type="match status" value="1"/>
</dbReference>
<dbReference type="Proteomes" id="UP000214646">
    <property type="component" value="Unassembled WGS sequence"/>
</dbReference>
<evidence type="ECO:0000313" key="7">
    <source>
        <dbReference type="EMBL" id="OWK45070.1"/>
    </source>
</evidence>
<dbReference type="GO" id="GO:0005092">
    <property type="term" value="F:GDP-dissociation inhibitor activity"/>
    <property type="evidence" value="ECO:0007669"/>
    <property type="project" value="TreeGrafter"/>
</dbReference>
<evidence type="ECO:0000256" key="1">
    <source>
        <dbReference type="ARBA" id="ARBA00004496"/>
    </source>
</evidence>
<comment type="subcellular location">
    <subcellularLocation>
        <location evidence="1">Cytoplasm</location>
    </subcellularLocation>
</comment>
<feature type="repeat" description="TPR" evidence="4">
    <location>
        <begin position="876"/>
        <end position="909"/>
    </location>
</feature>
<keyword evidence="3" id="KW-0677">Repeat</keyword>
<proteinExistence type="predicted"/>
<sequence>MIFLSYRRADARFPATFLASRLKDLYGNEAVFIDYDDLPAGHPWPHHLEKQLADRRVVLVLVGKDWNTPRLRDPDDWVRKEVCTGIRTGKTVLVVRLEGVPLPPKDELPADCELARLHDLQNLQLRAMGDYAADFAKLCRTLERELHGDLKPRTGAVGPWQVPPPVPDFTGREKEFEAMAGALARGGTVMIAAARGIGGAGKTELAKAVAARVRDSFPAGQLFVDLRGVSDNPTTPADVMRQVILTFHPDAKLPDDADKLLPLYRTTLANAGPVLVVLDNAKDRAQVKDLVSVAPPVGFVVTSRAAIRLDGVKPVEIDRLSPDDARALLRGIIGPDRGTDAELDELAGLAAGLPLALRVAGNYLLNDPIETVPDYLAKLRVERAKWLHDDETDVMTVLGYSAGQLIRENVGRAERWQMLSVFPADFDEPATADVMGVAADAARVDLKDLLARGLVQFDDKALRFRLHDLLREVANRAFEAVPGHPSAAETGSRMEAAELRFSEHYCGVLSKAENLYLQGGKGVTDGLSLFDHEKANILAGWQWAVRCQTKLAAAKLVASYPSAGANILSLRLTARERIVWLKEQTNACRKAGNRRGEGSALGNLGLAYADLGRVDDAIEHYRQQLVITREIGDRRGEGNALGNLGSAYADLGRVDDAIEHYRQRLAIAREIGDRRGRERTRQPGKCLRRPRPVGRRDRTLPAAVGHRPRDRRPAGEGNALGNLGLAYAALGRVDDAIEHYRQNLAIAREIGDRRGEGNALGNLGLAYAALGRVDDAIEHYRQQLVIAREIGDRRGRGTHSATWDWPTPTSAEWTTRSNTTGSGWSSPARSATGGGRERTRQPGKCLRRPRPVGRRDRTLPAAVGHRPRDRRPAGEGNALGNLGNAYAALGRVDDAIEHYRQNLAIAREIGDRRGEGNALGNLGLAYAALGRVDDAIEHYRQQLVIAREIGDRRGEGNALGNLGLAYADLGRVDDAIEHYRQWLVIAREIGDRRGEGNALGNLGLAYADLGRVDDAIEHYRQNLAIAREIGDRRGEGSALGNLGNAYAALGRLDDAIEHYRQRLAIAREIGDRRGEGNALGNLGSAYAALGRLDDAIEHYRQRLVIALEIGDRRGEANGSWNLAVALVKRDRHTKAIPFAERSLAYFEEIGHPCAKADRETLAKWRTQIG</sequence>
<dbReference type="Pfam" id="PF13676">
    <property type="entry name" value="TIR_2"/>
    <property type="match status" value="1"/>
</dbReference>
<feature type="repeat" description="TPR" evidence="4">
    <location>
        <begin position="1036"/>
        <end position="1069"/>
    </location>
</feature>
<dbReference type="Pfam" id="PF13176">
    <property type="entry name" value="TPR_7"/>
    <property type="match status" value="1"/>
</dbReference>
<dbReference type="EMBL" id="NIDE01000002">
    <property type="protein sequence ID" value="OWK45070.1"/>
    <property type="molecule type" value="Genomic_DNA"/>
</dbReference>
<evidence type="ECO:0000313" key="8">
    <source>
        <dbReference type="Proteomes" id="UP000214646"/>
    </source>
</evidence>
<dbReference type="GO" id="GO:0007165">
    <property type="term" value="P:signal transduction"/>
    <property type="evidence" value="ECO:0007669"/>
    <property type="project" value="InterPro"/>
</dbReference>
<feature type="repeat" description="TPR" evidence="4">
    <location>
        <begin position="717"/>
        <end position="750"/>
    </location>
</feature>
<evidence type="ECO:0000256" key="2">
    <source>
        <dbReference type="ARBA" id="ARBA00022490"/>
    </source>
</evidence>
<dbReference type="Gene3D" id="3.40.50.10140">
    <property type="entry name" value="Toll/interleukin-1 receptor homology (TIR) domain"/>
    <property type="match status" value="1"/>
</dbReference>
<accession>A0A225DU73</accession>
<evidence type="ECO:0000256" key="3">
    <source>
        <dbReference type="ARBA" id="ARBA00022737"/>
    </source>
</evidence>
<dbReference type="InterPro" id="IPR011990">
    <property type="entry name" value="TPR-like_helical_dom_sf"/>
</dbReference>